<comment type="catalytic activity">
    <reaction evidence="1 15">
        <text>S-ubiquitinyl-[E2 ubiquitin-conjugating enzyme]-L-cysteine + [acceptor protein]-L-lysine = [E2 ubiquitin-conjugating enzyme]-L-cysteine + N(6)-ubiquitinyl-[acceptor protein]-L-lysine.</text>
        <dbReference type="EC" id="2.3.2.27"/>
    </reaction>
</comment>
<dbReference type="InterPro" id="IPR013956">
    <property type="entry name" value="E3_ubiquit_lig_Bre1"/>
</dbReference>
<organism evidence="19 20">
    <name type="scientific">Debaryomyces fabryi</name>
    <dbReference type="NCBI Taxonomy" id="58627"/>
    <lineage>
        <taxon>Eukaryota</taxon>
        <taxon>Fungi</taxon>
        <taxon>Dikarya</taxon>
        <taxon>Ascomycota</taxon>
        <taxon>Saccharomycotina</taxon>
        <taxon>Pichiomycetes</taxon>
        <taxon>Debaryomycetaceae</taxon>
        <taxon>Debaryomyces</taxon>
    </lineage>
</organism>
<evidence type="ECO:0000313" key="20">
    <source>
        <dbReference type="Proteomes" id="UP000054251"/>
    </source>
</evidence>
<dbReference type="GO" id="GO:0006325">
    <property type="term" value="P:chromatin organization"/>
    <property type="evidence" value="ECO:0007669"/>
    <property type="project" value="UniProtKB-KW"/>
</dbReference>
<feature type="region of interest" description="Disordered" evidence="17">
    <location>
        <begin position="1"/>
        <end position="28"/>
    </location>
</feature>
<dbReference type="GO" id="GO:0016567">
    <property type="term" value="P:protein ubiquitination"/>
    <property type="evidence" value="ECO:0007669"/>
    <property type="project" value="UniProtKB-UniRule"/>
</dbReference>
<evidence type="ECO:0000256" key="3">
    <source>
        <dbReference type="ARBA" id="ARBA00004906"/>
    </source>
</evidence>
<dbReference type="Proteomes" id="UP000054251">
    <property type="component" value="Unassembled WGS sequence"/>
</dbReference>
<evidence type="ECO:0000259" key="18">
    <source>
        <dbReference type="PROSITE" id="PS50089"/>
    </source>
</evidence>
<dbReference type="InterPro" id="IPR001841">
    <property type="entry name" value="Znf_RING"/>
</dbReference>
<dbReference type="Pfam" id="PF26095">
    <property type="entry name" value="CC_Bre1"/>
    <property type="match status" value="1"/>
</dbReference>
<evidence type="ECO:0000256" key="5">
    <source>
        <dbReference type="ARBA" id="ARBA00022679"/>
    </source>
</evidence>
<evidence type="ECO:0000256" key="11">
    <source>
        <dbReference type="ARBA" id="ARBA00023054"/>
    </source>
</evidence>
<feature type="coiled-coil region" evidence="16">
    <location>
        <begin position="148"/>
        <end position="196"/>
    </location>
</feature>
<evidence type="ECO:0000313" key="19">
    <source>
        <dbReference type="EMBL" id="KSA03867.1"/>
    </source>
</evidence>
<dbReference type="AlphaFoldDB" id="A0A0V1Q5T6"/>
<keyword evidence="10 15" id="KW-0156">Chromatin regulator</keyword>
<dbReference type="Pfam" id="PF13923">
    <property type="entry name" value="zf-C3HC4_2"/>
    <property type="match status" value="1"/>
</dbReference>
<dbReference type="GeneID" id="26837331"/>
<comment type="function">
    <text evidence="13">E3 ubiquitin-protein ligase that mediates monoubiquitination of histone H2B to form H2BK123ub1. H2BK123ub1 gives a specific tag for epigenetic transcriptional activation and is also a prerequisite for H3K4me and H3K79me formation.</text>
</comment>
<evidence type="ECO:0000256" key="8">
    <source>
        <dbReference type="ARBA" id="ARBA00022786"/>
    </source>
</evidence>
<keyword evidence="7 14" id="KW-0863">Zinc-finger</keyword>
<dbReference type="RefSeq" id="XP_015469969.1">
    <property type="nucleotide sequence ID" value="XM_015609152.1"/>
</dbReference>
<dbReference type="SMART" id="SM00184">
    <property type="entry name" value="RING"/>
    <property type="match status" value="1"/>
</dbReference>
<dbReference type="OrthoDB" id="654191at2759"/>
<accession>A0A0V1Q5T6</accession>
<dbReference type="GO" id="GO:0005634">
    <property type="term" value="C:nucleus"/>
    <property type="evidence" value="ECO:0007669"/>
    <property type="project" value="UniProtKB-SubCell"/>
</dbReference>
<dbReference type="InterPro" id="IPR013083">
    <property type="entry name" value="Znf_RING/FYVE/PHD"/>
</dbReference>
<evidence type="ECO:0000256" key="2">
    <source>
        <dbReference type="ARBA" id="ARBA00004123"/>
    </source>
</evidence>
<keyword evidence="6 15" id="KW-0479">Metal-binding</keyword>
<keyword evidence="11 15" id="KW-0175">Coiled coil</keyword>
<evidence type="ECO:0000256" key="15">
    <source>
        <dbReference type="RuleBase" id="RU365038"/>
    </source>
</evidence>
<comment type="subcellular location">
    <subcellularLocation>
        <location evidence="2 15">Nucleus</location>
    </subcellularLocation>
</comment>
<comment type="caution">
    <text evidence="19">The sequence shown here is derived from an EMBL/GenBank/DDBJ whole genome shotgun (WGS) entry which is preliminary data.</text>
</comment>
<evidence type="ECO:0000256" key="12">
    <source>
        <dbReference type="ARBA" id="ARBA00023242"/>
    </source>
</evidence>
<evidence type="ECO:0000256" key="14">
    <source>
        <dbReference type="PROSITE-ProRule" id="PRU00175"/>
    </source>
</evidence>
<keyword evidence="20" id="KW-1185">Reference proteome</keyword>
<keyword evidence="8 15" id="KW-0833">Ubl conjugation pathway</keyword>
<dbReference type="FunFam" id="3.30.40.10:FF:000414">
    <property type="entry name" value="E3 ubiquitin protein ligase"/>
    <property type="match status" value="1"/>
</dbReference>
<dbReference type="EMBL" id="LMYN01000004">
    <property type="protein sequence ID" value="KSA03867.1"/>
    <property type="molecule type" value="Genomic_DNA"/>
</dbReference>
<evidence type="ECO:0000256" key="13">
    <source>
        <dbReference type="ARBA" id="ARBA00059679"/>
    </source>
</evidence>
<dbReference type="PANTHER" id="PTHR23163">
    <property type="entry name" value="RING FINGER PROTEIN-RELATED"/>
    <property type="match status" value="1"/>
</dbReference>
<sequence>MDYDNDKKRLHEDSDNSEVKKHKPLDVLSNDGPLTQKDVVYFKKEAIWRQMRSYKQKCTLLTKDLNDIKQNYESNERKINVLDSWYELIINLFGEKADLNVELNETLLIKLTNVPIGDLDALLEKRRKQLLTILSPVIENSKLSNIDKSDVLEKVESLNAEVATLKSENNTLSKMKSQFESKVEDLQTQLLTLVKNNDRKSSKTLQRIDESLTNGSDVKEETTETVKSETNNNTADKDGNSVNNEEFERISLEIDELKSDNRLLKELMSQINANYNKVVEENLLLSNKLENLNENDLINSVMYQELAAHNKQLNESVNNLQKINDTTVNKLNELENKQTNVKHLLDKELREENENLKQQLQKSENDLVRIRTARDELLSKQTILKADLENQTTNDELNKLNKVLNERINSLEKERHDTSDNNKIGELSKDELIQRVNMLNSEIKEIEQAFQETRENSISKLTGITDQENLVKKLTIEKTKADQKYFASMRLKDSLSSENRILKAQINKSQELVNKLNDLEKSYLDKIEILTKSNNDFKIIRQSALQENSKLQETLKSIEVRKASLEKEMLSIKEKHGDKVKENISLTQELNEKNLALGKFEHKLKSTESLLKKYKTNNTSSILQEDERQLEALRSIAKCSVCSKNWKDTAITVCGHVFCLGCTQERLAARLRRCPTCNKGFSANDLLSIHL</sequence>
<keyword evidence="12 15" id="KW-0539">Nucleus</keyword>
<dbReference type="GO" id="GO:0008270">
    <property type="term" value="F:zinc ion binding"/>
    <property type="evidence" value="ECO:0007669"/>
    <property type="project" value="UniProtKB-KW"/>
</dbReference>
<dbReference type="GO" id="GO:0033503">
    <property type="term" value="C:HULC complex"/>
    <property type="evidence" value="ECO:0007669"/>
    <property type="project" value="TreeGrafter"/>
</dbReference>
<keyword evidence="9 15" id="KW-0862">Zinc</keyword>
<evidence type="ECO:0000256" key="4">
    <source>
        <dbReference type="ARBA" id="ARBA00005555"/>
    </source>
</evidence>
<dbReference type="InterPro" id="IPR058643">
    <property type="entry name" value="BRE1-like_CC"/>
</dbReference>
<dbReference type="PROSITE" id="PS50089">
    <property type="entry name" value="ZF_RING_2"/>
    <property type="match status" value="1"/>
</dbReference>
<name>A0A0V1Q5T6_9ASCO</name>
<dbReference type="UniPathway" id="UPA00143"/>
<proteinExistence type="inferred from homology"/>
<dbReference type="CDD" id="cd16499">
    <property type="entry name" value="RING-HC_Bre1-like"/>
    <property type="match status" value="1"/>
</dbReference>
<dbReference type="EC" id="2.3.2.27" evidence="15"/>
<dbReference type="GO" id="GO:0006950">
    <property type="term" value="P:response to stress"/>
    <property type="evidence" value="ECO:0007669"/>
    <property type="project" value="UniProtKB-ARBA"/>
</dbReference>
<evidence type="ECO:0000256" key="10">
    <source>
        <dbReference type="ARBA" id="ARBA00022853"/>
    </source>
</evidence>
<evidence type="ECO:0000256" key="6">
    <source>
        <dbReference type="ARBA" id="ARBA00022723"/>
    </source>
</evidence>
<feature type="compositionally biased region" description="Basic and acidic residues" evidence="17">
    <location>
        <begin position="1"/>
        <end position="19"/>
    </location>
</feature>
<comment type="similarity">
    <text evidence="4 15">Belongs to the BRE1 family.</text>
</comment>
<evidence type="ECO:0000256" key="7">
    <source>
        <dbReference type="ARBA" id="ARBA00022771"/>
    </source>
</evidence>
<keyword evidence="5 15" id="KW-0808">Transferase</keyword>
<reference evidence="19 20" key="1">
    <citation type="submission" date="2015-11" db="EMBL/GenBank/DDBJ databases">
        <title>The genome of Debaryomyces fabryi.</title>
        <authorList>
            <person name="Tafer H."/>
            <person name="Lopandic K."/>
        </authorList>
    </citation>
    <scope>NUCLEOTIDE SEQUENCE [LARGE SCALE GENOMIC DNA]</scope>
    <source>
        <strain evidence="19 20">CBS 789</strain>
    </source>
</reference>
<feature type="domain" description="RING-type" evidence="18">
    <location>
        <begin position="639"/>
        <end position="678"/>
    </location>
</feature>
<dbReference type="Gene3D" id="3.30.40.10">
    <property type="entry name" value="Zinc/RING finger domain, C3HC4 (zinc finger)"/>
    <property type="match status" value="1"/>
</dbReference>
<evidence type="ECO:0000256" key="1">
    <source>
        <dbReference type="ARBA" id="ARBA00000900"/>
    </source>
</evidence>
<dbReference type="SUPFAM" id="SSF57850">
    <property type="entry name" value="RING/U-box"/>
    <property type="match status" value="1"/>
</dbReference>
<feature type="coiled-coil region" evidence="16">
    <location>
        <begin position="247"/>
        <end position="575"/>
    </location>
</feature>
<dbReference type="Pfam" id="PF08647">
    <property type="entry name" value="BRE1"/>
    <property type="match status" value="1"/>
</dbReference>
<dbReference type="GO" id="GO:0061630">
    <property type="term" value="F:ubiquitin protein ligase activity"/>
    <property type="evidence" value="ECO:0007669"/>
    <property type="project" value="UniProtKB-EC"/>
</dbReference>
<feature type="compositionally biased region" description="Basic and acidic residues" evidence="17">
    <location>
        <begin position="217"/>
        <end position="227"/>
    </location>
</feature>
<evidence type="ECO:0000256" key="9">
    <source>
        <dbReference type="ARBA" id="ARBA00022833"/>
    </source>
</evidence>
<gene>
    <name evidence="19" type="ORF">AC631_00322</name>
</gene>
<dbReference type="PANTHER" id="PTHR23163:SF0">
    <property type="entry name" value="E3 UBIQUITIN-PROTEIN LIGASE BRE1"/>
    <property type="match status" value="1"/>
</dbReference>
<evidence type="ECO:0000256" key="17">
    <source>
        <dbReference type="SAM" id="MobiDB-lite"/>
    </source>
</evidence>
<feature type="region of interest" description="Disordered" evidence="17">
    <location>
        <begin position="205"/>
        <end position="244"/>
    </location>
</feature>
<comment type="pathway">
    <text evidence="3 15">Protein modification; protein ubiquitination.</text>
</comment>
<protein>
    <recommendedName>
        <fullName evidence="15">E3 ubiquitin protein ligase</fullName>
        <ecNumber evidence="15">2.3.2.27</ecNumber>
    </recommendedName>
</protein>
<evidence type="ECO:0000256" key="16">
    <source>
        <dbReference type="SAM" id="Coils"/>
    </source>
</evidence>